<sequence length="125" mass="12923">MKPIATALAALLLMAQAAGGFAIGGQAFQQAEILDARAMPELDGTASIMLTLDPAAAKRLEAITRAHLQKPVEVTLDGATIAAPVVAEPITEGVLTIAGTFTLAQAEAMAKRISGKDPLPEEFEE</sequence>
<protein>
    <recommendedName>
        <fullName evidence="2">SecDF P1 head subdomain domain-containing protein</fullName>
    </recommendedName>
</protein>
<dbReference type="Gene3D" id="3.30.1360.200">
    <property type="match status" value="1"/>
</dbReference>
<accession>A0A239HN26</accession>
<proteinExistence type="predicted"/>
<dbReference type="Pfam" id="PF22599">
    <property type="entry name" value="SecDF_P1_head"/>
    <property type="match status" value="1"/>
</dbReference>
<evidence type="ECO:0000313" key="4">
    <source>
        <dbReference type="Proteomes" id="UP000198281"/>
    </source>
</evidence>
<dbReference type="Proteomes" id="UP000198281">
    <property type="component" value="Unassembled WGS sequence"/>
</dbReference>
<keyword evidence="4" id="KW-1185">Reference proteome</keyword>
<dbReference type="RefSeq" id="WP_089220381.1">
    <property type="nucleotide sequence ID" value="NZ_FZOS01000018.1"/>
</dbReference>
<dbReference type="InterPro" id="IPR054384">
    <property type="entry name" value="SecDF_P1_head"/>
</dbReference>
<organism evidence="3 4">
    <name type="scientific">Edaphosphingomonas laterariae</name>
    <dbReference type="NCBI Taxonomy" id="861865"/>
    <lineage>
        <taxon>Bacteria</taxon>
        <taxon>Pseudomonadati</taxon>
        <taxon>Pseudomonadota</taxon>
        <taxon>Alphaproteobacteria</taxon>
        <taxon>Sphingomonadales</taxon>
        <taxon>Rhizorhabdaceae</taxon>
        <taxon>Edaphosphingomonas</taxon>
    </lineage>
</organism>
<evidence type="ECO:0000256" key="1">
    <source>
        <dbReference type="SAM" id="SignalP"/>
    </source>
</evidence>
<evidence type="ECO:0000313" key="3">
    <source>
        <dbReference type="EMBL" id="SNS82789.1"/>
    </source>
</evidence>
<feature type="signal peptide" evidence="1">
    <location>
        <begin position="1"/>
        <end position="22"/>
    </location>
</feature>
<dbReference type="EMBL" id="FZOS01000018">
    <property type="protein sequence ID" value="SNS82789.1"/>
    <property type="molecule type" value="Genomic_DNA"/>
</dbReference>
<dbReference type="OrthoDB" id="7569013at2"/>
<feature type="chain" id="PRO_5013371627" description="SecDF P1 head subdomain domain-containing protein" evidence="1">
    <location>
        <begin position="23"/>
        <end position="125"/>
    </location>
</feature>
<gene>
    <name evidence="3" type="ORF">SAMN06295912_11831</name>
</gene>
<dbReference type="AlphaFoldDB" id="A0A239HN26"/>
<evidence type="ECO:0000259" key="2">
    <source>
        <dbReference type="Pfam" id="PF22599"/>
    </source>
</evidence>
<reference evidence="4" key="1">
    <citation type="submission" date="2017-06" db="EMBL/GenBank/DDBJ databases">
        <authorList>
            <person name="Varghese N."/>
            <person name="Submissions S."/>
        </authorList>
    </citation>
    <scope>NUCLEOTIDE SEQUENCE [LARGE SCALE GENOMIC DNA]</scope>
    <source>
        <strain evidence="4">LNB2</strain>
    </source>
</reference>
<feature type="domain" description="SecDF P1 head subdomain" evidence="2">
    <location>
        <begin position="30"/>
        <end position="111"/>
    </location>
</feature>
<keyword evidence="1" id="KW-0732">Signal</keyword>
<name>A0A239HN26_9SPHN</name>